<evidence type="ECO:0008006" key="3">
    <source>
        <dbReference type="Google" id="ProtNLM"/>
    </source>
</evidence>
<organism evidence="1 2">
    <name type="scientific">Amnibacterium flavum</name>
    <dbReference type="NCBI Taxonomy" id="2173173"/>
    <lineage>
        <taxon>Bacteria</taxon>
        <taxon>Bacillati</taxon>
        <taxon>Actinomycetota</taxon>
        <taxon>Actinomycetes</taxon>
        <taxon>Micrococcales</taxon>
        <taxon>Microbacteriaceae</taxon>
        <taxon>Amnibacterium</taxon>
    </lineage>
</organism>
<accession>A0A2V1HQF7</accession>
<dbReference type="AlphaFoldDB" id="A0A2V1HQF7"/>
<dbReference type="Proteomes" id="UP000244893">
    <property type="component" value="Unassembled WGS sequence"/>
</dbReference>
<dbReference type="OrthoDB" id="5122834at2"/>
<dbReference type="EMBL" id="QEOP01000002">
    <property type="protein sequence ID" value="PVZ94581.1"/>
    <property type="molecule type" value="Genomic_DNA"/>
</dbReference>
<sequence>MVDEVEADLAELLQRTIAALEASGAHDEALGEYRRKKGLLGLGGSVVLVPVGRAWRVGRLLLTRDGRIFDVGTTTRAVDPRHPNYQSVSGEDRRDDRRAAFEGDFAEGEVVNHDFTPIAVDAQALSAGSGPLSVQDGRLVIEWAKGQKAVPLAGYLVERVALLRKRDGWDEPDMAG</sequence>
<dbReference type="RefSeq" id="WP_116757092.1">
    <property type="nucleotide sequence ID" value="NZ_JBHUEX010000001.1"/>
</dbReference>
<evidence type="ECO:0000313" key="1">
    <source>
        <dbReference type="EMBL" id="PVZ94581.1"/>
    </source>
</evidence>
<protein>
    <recommendedName>
        <fullName evidence="3">Glutaminase</fullName>
    </recommendedName>
</protein>
<proteinExistence type="predicted"/>
<gene>
    <name evidence="1" type="ORF">DDQ50_12855</name>
</gene>
<evidence type="ECO:0000313" key="2">
    <source>
        <dbReference type="Proteomes" id="UP000244893"/>
    </source>
</evidence>
<name>A0A2V1HQF7_9MICO</name>
<reference evidence="1 2" key="1">
    <citation type="submission" date="2018-05" db="EMBL/GenBank/DDBJ databases">
        <title>Amnibacterium sp. M8JJ-5, whole genome shotgun sequence.</title>
        <authorList>
            <person name="Tuo L."/>
        </authorList>
    </citation>
    <scope>NUCLEOTIDE SEQUENCE [LARGE SCALE GENOMIC DNA]</scope>
    <source>
        <strain evidence="1 2">M8JJ-5</strain>
    </source>
</reference>
<keyword evidence="2" id="KW-1185">Reference proteome</keyword>
<comment type="caution">
    <text evidence="1">The sequence shown here is derived from an EMBL/GenBank/DDBJ whole genome shotgun (WGS) entry which is preliminary data.</text>
</comment>